<comment type="caution">
    <text evidence="8">The sequence shown here is derived from an EMBL/GenBank/DDBJ whole genome shotgun (WGS) entry which is preliminary data.</text>
</comment>
<dbReference type="GO" id="GO:0004159">
    <property type="term" value="F:dihydropyrimidine dehydrogenase (NAD+) activity"/>
    <property type="evidence" value="ECO:0007669"/>
    <property type="project" value="UniProtKB-EC"/>
</dbReference>
<evidence type="ECO:0000313" key="9">
    <source>
        <dbReference type="Proteomes" id="UP000237968"/>
    </source>
</evidence>
<dbReference type="InterPro" id="IPR013785">
    <property type="entry name" value="Aldolase_TIM"/>
</dbReference>
<dbReference type="GO" id="GO:0005737">
    <property type="term" value="C:cytoplasm"/>
    <property type="evidence" value="ECO:0007669"/>
    <property type="project" value="InterPro"/>
</dbReference>
<evidence type="ECO:0000256" key="4">
    <source>
        <dbReference type="ARBA" id="ARBA00049578"/>
    </source>
</evidence>
<gene>
    <name evidence="8" type="primary">preA</name>
    <name evidence="8" type="ORF">ENSA5_64150</name>
</gene>
<dbReference type="RefSeq" id="WP_106395585.1">
    <property type="nucleotide sequence ID" value="NZ_PVNK01000279.1"/>
</dbReference>
<name>A0A2S9XCH1_9BACT</name>
<dbReference type="OrthoDB" id="9802377at2"/>
<reference evidence="8 9" key="1">
    <citation type="submission" date="2018-03" db="EMBL/GenBank/DDBJ databases">
        <title>Draft Genome Sequences of the Obligatory Marine Myxobacteria Enhygromyxa salina SWB005.</title>
        <authorList>
            <person name="Poehlein A."/>
            <person name="Moghaddam J.A."/>
            <person name="Harms H."/>
            <person name="Alanjari M."/>
            <person name="Koenig G.M."/>
            <person name="Daniel R."/>
            <person name="Schaeberle T.F."/>
        </authorList>
    </citation>
    <scope>NUCLEOTIDE SEQUENCE [LARGE SCALE GENOMIC DNA]</scope>
    <source>
        <strain evidence="8 9">SWB005</strain>
    </source>
</reference>
<dbReference type="GO" id="GO:0050661">
    <property type="term" value="F:NADP binding"/>
    <property type="evidence" value="ECO:0007669"/>
    <property type="project" value="TreeGrafter"/>
</dbReference>
<dbReference type="Pfam" id="PF01180">
    <property type="entry name" value="DHO_dh"/>
    <property type="match status" value="1"/>
</dbReference>
<evidence type="ECO:0000259" key="7">
    <source>
        <dbReference type="Pfam" id="PF01180"/>
    </source>
</evidence>
<dbReference type="EC" id="1.3.1.1" evidence="6"/>
<accession>A0A2S9XCH1</accession>
<dbReference type="AlphaFoldDB" id="A0A2S9XCH1"/>
<protein>
    <recommendedName>
        <fullName evidence="6">dihydrouracil dehydrogenase (NAD(+))</fullName>
        <ecNumber evidence="6">1.3.1.1</ecNumber>
    </recommendedName>
</protein>
<comment type="function">
    <text evidence="4">Involved in pyrimidine base degradation. Catalyzes physiologically the reduction of uracil to 5,6-dihydrouracil (DHU) by using NADH as a specific cosubstrate. It also catalyzes the reverse reaction and the reduction of thymine to 5,6-dihydrothymine (DHT).</text>
</comment>
<feature type="domain" description="Dihydroorotate dehydrogenase catalytic" evidence="7">
    <location>
        <begin position="5"/>
        <end position="307"/>
    </location>
</feature>
<evidence type="ECO:0000256" key="5">
    <source>
        <dbReference type="ARBA" id="ARBA00049714"/>
    </source>
</evidence>
<dbReference type="GO" id="GO:0006210">
    <property type="term" value="P:thymine catabolic process"/>
    <property type="evidence" value="ECO:0007669"/>
    <property type="project" value="TreeGrafter"/>
</dbReference>
<dbReference type="SUPFAM" id="SSF51395">
    <property type="entry name" value="FMN-linked oxidoreductases"/>
    <property type="match status" value="1"/>
</dbReference>
<evidence type="ECO:0000256" key="6">
    <source>
        <dbReference type="ARBA" id="ARBA00049728"/>
    </source>
</evidence>
<organism evidence="8 9">
    <name type="scientific">Enhygromyxa salina</name>
    <dbReference type="NCBI Taxonomy" id="215803"/>
    <lineage>
        <taxon>Bacteria</taxon>
        <taxon>Pseudomonadati</taxon>
        <taxon>Myxococcota</taxon>
        <taxon>Polyangia</taxon>
        <taxon>Nannocystales</taxon>
        <taxon>Nannocystaceae</taxon>
        <taxon>Enhygromyxa</taxon>
    </lineage>
</organism>
<comment type="catalytic activity">
    <reaction evidence="2">
        <text>5,6-dihydrothymine + NAD(+) = thymine + NADH + H(+)</text>
        <dbReference type="Rhea" id="RHEA:28791"/>
        <dbReference type="ChEBI" id="CHEBI:15378"/>
        <dbReference type="ChEBI" id="CHEBI:17821"/>
        <dbReference type="ChEBI" id="CHEBI:27468"/>
        <dbReference type="ChEBI" id="CHEBI:57540"/>
        <dbReference type="ChEBI" id="CHEBI:57945"/>
        <dbReference type="EC" id="1.3.1.1"/>
    </reaction>
</comment>
<dbReference type="NCBIfam" id="NF006183">
    <property type="entry name" value="PRK08318.1"/>
    <property type="match status" value="1"/>
</dbReference>
<dbReference type="FunFam" id="3.20.20.70:FF:000027">
    <property type="entry name" value="Dihydropyrimidine dehydrogenase [NADP(+)]"/>
    <property type="match status" value="1"/>
</dbReference>
<evidence type="ECO:0000313" key="8">
    <source>
        <dbReference type="EMBL" id="PRP90500.1"/>
    </source>
</evidence>
<dbReference type="InterPro" id="IPR005720">
    <property type="entry name" value="Dihydroorotate_DH_cat"/>
</dbReference>
<evidence type="ECO:0000256" key="1">
    <source>
        <dbReference type="ARBA" id="ARBA00023002"/>
    </source>
</evidence>
<evidence type="ECO:0000256" key="3">
    <source>
        <dbReference type="ARBA" id="ARBA00048792"/>
    </source>
</evidence>
<dbReference type="EMBL" id="PVNK01000279">
    <property type="protein sequence ID" value="PRP90500.1"/>
    <property type="molecule type" value="Genomic_DNA"/>
</dbReference>
<comment type="subunit">
    <text evidence="5">Heterotetramer of 2 PreA and 2 PreT subunits.</text>
</comment>
<keyword evidence="1 8" id="KW-0560">Oxidoreductase</keyword>
<dbReference type="PANTHER" id="PTHR43073">
    <property type="entry name" value="DIHYDROPYRIMIDINE DEHYDROGENASE [NADP(+)]"/>
    <property type="match status" value="1"/>
</dbReference>
<sequence>MAPSLNVVVNGIEFDNPFLLGSGPPGTNARVIMKSFELGWGGNVAKTISLDHSKVINTNPRYAKLRDPDDRKKVIGFENIELISDRPFETWLEEFREIKKQWPNKVLVASIMEEYRKEAWVEIVERVQETGVDAFEMNLSCPHGLPERRMGAAMGSNPDIVREVVGWVKSVSKIPVWAKMTPNVSDPTASPTAAVEAGADGIAAINTILSVVGIDLDTLRPMPTVEGYTTPGGYSGLAARPIALRHVMEIAKAVPDTPVSGMGGIYTGSDAAQFIALGCHTVQVCTGAMLQGYKVITKLKEELAAVLDKHGFDNLEQLRGVAMPYFTTHFDLVERQRAAKKDLGLERDASTWKGEIDKETDSLTAN</sequence>
<dbReference type="CDD" id="cd02940">
    <property type="entry name" value="DHPD_FMN"/>
    <property type="match status" value="1"/>
</dbReference>
<dbReference type="Proteomes" id="UP000237968">
    <property type="component" value="Unassembled WGS sequence"/>
</dbReference>
<dbReference type="PANTHER" id="PTHR43073:SF2">
    <property type="entry name" value="DIHYDROPYRIMIDINE DEHYDROGENASE [NADP(+)]"/>
    <property type="match status" value="1"/>
</dbReference>
<evidence type="ECO:0000256" key="2">
    <source>
        <dbReference type="ARBA" id="ARBA00047685"/>
    </source>
</evidence>
<dbReference type="GO" id="GO:0006212">
    <property type="term" value="P:uracil catabolic process"/>
    <property type="evidence" value="ECO:0007669"/>
    <property type="project" value="TreeGrafter"/>
</dbReference>
<comment type="catalytic activity">
    <reaction evidence="3">
        <text>5,6-dihydrouracil + NAD(+) = uracil + NADH + H(+)</text>
        <dbReference type="Rhea" id="RHEA:20189"/>
        <dbReference type="ChEBI" id="CHEBI:15378"/>
        <dbReference type="ChEBI" id="CHEBI:15901"/>
        <dbReference type="ChEBI" id="CHEBI:17568"/>
        <dbReference type="ChEBI" id="CHEBI:57540"/>
        <dbReference type="ChEBI" id="CHEBI:57945"/>
        <dbReference type="EC" id="1.3.1.1"/>
    </reaction>
</comment>
<keyword evidence="9" id="KW-1185">Reference proteome</keyword>
<dbReference type="GO" id="GO:0002058">
    <property type="term" value="F:uracil binding"/>
    <property type="evidence" value="ECO:0007669"/>
    <property type="project" value="TreeGrafter"/>
</dbReference>
<dbReference type="Gene3D" id="3.20.20.70">
    <property type="entry name" value="Aldolase class I"/>
    <property type="match status" value="1"/>
</dbReference>
<proteinExistence type="predicted"/>